<name>A0A510JIU9_9FUSO</name>
<keyword evidence="1" id="KW-0472">Membrane</keyword>
<dbReference type="AlphaFoldDB" id="A0A510JIU9"/>
<keyword evidence="3" id="KW-1185">Reference proteome</keyword>
<feature type="transmembrane region" description="Helical" evidence="1">
    <location>
        <begin position="49"/>
        <end position="72"/>
    </location>
</feature>
<keyword evidence="1" id="KW-0812">Transmembrane</keyword>
<accession>A0A510JIU9</accession>
<protein>
    <submittedName>
        <fullName evidence="2">Uncharacterized protein</fullName>
    </submittedName>
</protein>
<reference evidence="2 3" key="1">
    <citation type="submission" date="2019-07" db="EMBL/GenBank/DDBJ databases">
        <title>Complete Genome Sequence of Leptotrichia hofstadii Strain JCM16775.</title>
        <authorList>
            <person name="Watanabe S."/>
            <person name="Cui L."/>
        </authorList>
    </citation>
    <scope>NUCLEOTIDE SEQUENCE [LARGE SCALE GENOMIC DNA]</scope>
    <source>
        <strain evidence="2 3">JCM16775</strain>
    </source>
</reference>
<dbReference type="KEGG" id="lhf:JCM16775_0989"/>
<gene>
    <name evidence="2" type="ORF">JCM16775_0989</name>
</gene>
<organism evidence="2 3">
    <name type="scientific">Leptotrichia hofstadii</name>
    <dbReference type="NCBI Taxonomy" id="157688"/>
    <lineage>
        <taxon>Bacteria</taxon>
        <taxon>Fusobacteriati</taxon>
        <taxon>Fusobacteriota</taxon>
        <taxon>Fusobacteriia</taxon>
        <taxon>Fusobacteriales</taxon>
        <taxon>Leptotrichiaceae</taxon>
        <taxon>Leptotrichia</taxon>
    </lineage>
</organism>
<evidence type="ECO:0000256" key="1">
    <source>
        <dbReference type="SAM" id="Phobius"/>
    </source>
</evidence>
<dbReference type="OrthoDB" id="80637at2"/>
<proteinExistence type="predicted"/>
<dbReference type="RefSeq" id="WP_026746572.1">
    <property type="nucleotide sequence ID" value="NZ_AP019823.1"/>
</dbReference>
<dbReference type="EMBL" id="AP019823">
    <property type="protein sequence ID" value="BBM38281.1"/>
    <property type="molecule type" value="Genomic_DNA"/>
</dbReference>
<keyword evidence="1" id="KW-1133">Transmembrane helix</keyword>
<evidence type="ECO:0000313" key="3">
    <source>
        <dbReference type="Proteomes" id="UP000321892"/>
    </source>
</evidence>
<evidence type="ECO:0000313" key="2">
    <source>
        <dbReference type="EMBL" id="BBM38281.1"/>
    </source>
</evidence>
<feature type="transmembrane region" description="Helical" evidence="1">
    <location>
        <begin position="84"/>
        <end position="112"/>
    </location>
</feature>
<dbReference type="Proteomes" id="UP000321892">
    <property type="component" value="Chromosome"/>
</dbReference>
<sequence>MKMELIKKLSNDIFADKKQHLIASRTALIMSLIPILSQIMSIFKVNYVISHMFGAVNALCILCSFVLSVLCIKNQKNRNFMNICSIIISGFFMLVVAVMIVIGIIYTIAYVAKH</sequence>
<feature type="transmembrane region" description="Helical" evidence="1">
    <location>
        <begin position="21"/>
        <end position="43"/>
    </location>
</feature>